<dbReference type="Pfam" id="PF04075">
    <property type="entry name" value="F420H2_quin_red"/>
    <property type="match status" value="1"/>
</dbReference>
<dbReference type="InterPro" id="IPR004378">
    <property type="entry name" value="F420H2_quin_Rdtase"/>
</dbReference>
<dbReference type="NCBIfam" id="TIGR00026">
    <property type="entry name" value="hi_GC_TIGR00026"/>
    <property type="match status" value="1"/>
</dbReference>
<evidence type="ECO:0000313" key="4">
    <source>
        <dbReference type="Proteomes" id="UP000317982"/>
    </source>
</evidence>
<evidence type="ECO:0000256" key="1">
    <source>
        <dbReference type="ARBA" id="ARBA00008710"/>
    </source>
</evidence>
<proteinExistence type="inferred from homology"/>
<dbReference type="GO" id="GO:0005886">
    <property type="term" value="C:plasma membrane"/>
    <property type="evidence" value="ECO:0007669"/>
    <property type="project" value="TreeGrafter"/>
</dbReference>
<dbReference type="InParanoid" id="A0A545B0H7"/>
<evidence type="ECO:0000313" key="3">
    <source>
        <dbReference type="EMBL" id="TQS47086.1"/>
    </source>
</evidence>
<comment type="similarity">
    <text evidence="1">Belongs to the F420H(2)-dependent quinone reductase family.</text>
</comment>
<dbReference type="Gene3D" id="2.30.110.10">
    <property type="entry name" value="Electron Transport, Fmn-binding Protein, Chain A"/>
    <property type="match status" value="1"/>
</dbReference>
<dbReference type="GO" id="GO:0016491">
    <property type="term" value="F:oxidoreductase activity"/>
    <property type="evidence" value="ECO:0007669"/>
    <property type="project" value="InterPro"/>
</dbReference>
<reference evidence="3 4" key="1">
    <citation type="submission" date="2019-07" db="EMBL/GenBank/DDBJ databases">
        <title>Cryptosporangium phraense sp. nov., isolated from plant litter.</title>
        <authorList>
            <person name="Suriyachadkun C."/>
        </authorList>
    </citation>
    <scope>NUCLEOTIDE SEQUENCE [LARGE SCALE GENOMIC DNA]</scope>
    <source>
        <strain evidence="3 4">A-T 5661</strain>
    </source>
</reference>
<dbReference type="Proteomes" id="UP000317982">
    <property type="component" value="Unassembled WGS sequence"/>
</dbReference>
<comment type="caution">
    <text evidence="3">The sequence shown here is derived from an EMBL/GenBank/DDBJ whole genome shotgun (WGS) entry which is preliminary data.</text>
</comment>
<dbReference type="InterPro" id="IPR012349">
    <property type="entry name" value="Split_barrel_FMN-bd"/>
</dbReference>
<evidence type="ECO:0000256" key="2">
    <source>
        <dbReference type="ARBA" id="ARBA00049106"/>
    </source>
</evidence>
<comment type="catalytic activity">
    <reaction evidence="2">
        <text>oxidized coenzyme F420-(gamma-L-Glu)(n) + a quinol + H(+) = reduced coenzyme F420-(gamma-L-Glu)(n) + a quinone</text>
        <dbReference type="Rhea" id="RHEA:39663"/>
        <dbReference type="Rhea" id="RHEA-COMP:12939"/>
        <dbReference type="Rhea" id="RHEA-COMP:14378"/>
        <dbReference type="ChEBI" id="CHEBI:15378"/>
        <dbReference type="ChEBI" id="CHEBI:24646"/>
        <dbReference type="ChEBI" id="CHEBI:132124"/>
        <dbReference type="ChEBI" id="CHEBI:133980"/>
        <dbReference type="ChEBI" id="CHEBI:139511"/>
    </reaction>
</comment>
<dbReference type="EMBL" id="VIRS01000001">
    <property type="protein sequence ID" value="TQS47086.1"/>
    <property type="molecule type" value="Genomic_DNA"/>
</dbReference>
<dbReference type="RefSeq" id="WP_142702709.1">
    <property type="nucleotide sequence ID" value="NZ_VIRS01000001.1"/>
</dbReference>
<sequence length="165" mass="18491">MDARPAQLDSPVLPRLFKYTGKAWVAVYRLTRGRIGGKWRIGAGWRKPVPVLLLDHRGRKSGRQYTVPVLYVEHGSSLVVVASQGGRAEHPQWYRNLVASPETSVQVRGSRRAVRAAVATGAERAELWELAVSVYADFATYQSWTDREIPVIVLSPLDRSSRTRP</sequence>
<gene>
    <name evidence="3" type="ORF">FL583_02155</name>
</gene>
<dbReference type="SUPFAM" id="SSF50475">
    <property type="entry name" value="FMN-binding split barrel"/>
    <property type="match status" value="1"/>
</dbReference>
<organism evidence="3 4">
    <name type="scientific">Cryptosporangium phraense</name>
    <dbReference type="NCBI Taxonomy" id="2593070"/>
    <lineage>
        <taxon>Bacteria</taxon>
        <taxon>Bacillati</taxon>
        <taxon>Actinomycetota</taxon>
        <taxon>Actinomycetes</taxon>
        <taxon>Cryptosporangiales</taxon>
        <taxon>Cryptosporangiaceae</taxon>
        <taxon>Cryptosporangium</taxon>
    </lineage>
</organism>
<dbReference type="OrthoDB" id="8225825at2"/>
<dbReference type="AlphaFoldDB" id="A0A545B0H7"/>
<name>A0A545B0H7_9ACTN</name>
<keyword evidence="4" id="KW-1185">Reference proteome</keyword>
<protein>
    <submittedName>
        <fullName evidence="3">Nitroreductase family deazaflavin-dependent oxidoreductase</fullName>
    </submittedName>
</protein>
<dbReference type="PANTHER" id="PTHR39428">
    <property type="entry name" value="F420H(2)-DEPENDENT QUINONE REDUCTASE RV1261C"/>
    <property type="match status" value="1"/>
</dbReference>
<dbReference type="GO" id="GO:0070967">
    <property type="term" value="F:coenzyme F420 binding"/>
    <property type="evidence" value="ECO:0007669"/>
    <property type="project" value="TreeGrafter"/>
</dbReference>
<dbReference type="PANTHER" id="PTHR39428:SF3">
    <property type="entry name" value="DEAZAFLAVIN-DEPENDENT NITROREDUCTASE"/>
    <property type="match status" value="1"/>
</dbReference>
<accession>A0A545B0H7</accession>